<comment type="caution">
    <text evidence="2">The sequence shown here is derived from an EMBL/GenBank/DDBJ whole genome shotgun (WGS) entry which is preliminary data.</text>
</comment>
<dbReference type="AlphaFoldDB" id="A0ABD3PIE2"/>
<dbReference type="EMBL" id="JALLPJ020000602">
    <property type="protein sequence ID" value="KAL3787662.1"/>
    <property type="molecule type" value="Genomic_DNA"/>
</dbReference>
<name>A0ABD3PIE2_9STRA</name>
<gene>
    <name evidence="2" type="ORF">ACHAWO_009616</name>
</gene>
<dbReference type="Proteomes" id="UP001530400">
    <property type="component" value="Unassembled WGS sequence"/>
</dbReference>
<organism evidence="2 3">
    <name type="scientific">Cyclotella atomus</name>
    <dbReference type="NCBI Taxonomy" id="382360"/>
    <lineage>
        <taxon>Eukaryota</taxon>
        <taxon>Sar</taxon>
        <taxon>Stramenopiles</taxon>
        <taxon>Ochrophyta</taxon>
        <taxon>Bacillariophyta</taxon>
        <taxon>Coscinodiscophyceae</taxon>
        <taxon>Thalassiosirophycidae</taxon>
        <taxon>Stephanodiscales</taxon>
        <taxon>Stephanodiscaceae</taxon>
        <taxon>Cyclotella</taxon>
    </lineage>
</organism>
<evidence type="ECO:0000313" key="3">
    <source>
        <dbReference type="Proteomes" id="UP001530400"/>
    </source>
</evidence>
<evidence type="ECO:0000256" key="1">
    <source>
        <dbReference type="SAM" id="SignalP"/>
    </source>
</evidence>
<accession>A0ABD3PIE2</accession>
<proteinExistence type="predicted"/>
<feature type="signal peptide" evidence="1">
    <location>
        <begin position="1"/>
        <end position="25"/>
    </location>
</feature>
<reference evidence="2 3" key="1">
    <citation type="submission" date="2024-10" db="EMBL/GenBank/DDBJ databases">
        <title>Updated reference genomes for cyclostephanoid diatoms.</title>
        <authorList>
            <person name="Roberts W.R."/>
            <person name="Alverson A.J."/>
        </authorList>
    </citation>
    <scope>NUCLEOTIDE SEQUENCE [LARGE SCALE GENOMIC DNA]</scope>
    <source>
        <strain evidence="2 3">AJA010-31</strain>
    </source>
</reference>
<protein>
    <submittedName>
        <fullName evidence="2">Uncharacterized protein</fullName>
    </submittedName>
</protein>
<keyword evidence="3" id="KW-1185">Reference proteome</keyword>
<evidence type="ECO:0000313" key="2">
    <source>
        <dbReference type="EMBL" id="KAL3787662.1"/>
    </source>
</evidence>
<keyword evidence="1" id="KW-0732">Signal</keyword>
<sequence>MMRIAAKSAAITLTLFSSTLRLVNPQELCSCSPQKYSFTLSLSQTCDNDTLESSPGVFTTVCSTDTNIEADDDWSSIIPDVGESLVRRSLKDGRPMRQIVTKDMAPVKIISLIFAEVNSDGSLVVINKDESLSDTDLKDEAVVEFDSISRKLDPHVGIEDQLSIVPGGVTVLLVGENKSGELIKTRMLWLYDNSCAMTPLTESADLGWISVETIKMASEDFCAASGSDTALSNSVKPKADKSEGKLVSKSGKINSTDNLSLSCLYNKSGKLLTKAGKANSDANGVVFVESGKEAPGGSMSMSHVELSAKYYLFNKAGKALTNEGKSS</sequence>
<feature type="chain" id="PRO_5044887239" evidence="1">
    <location>
        <begin position="26"/>
        <end position="327"/>
    </location>
</feature>